<dbReference type="InterPro" id="IPR000531">
    <property type="entry name" value="Beta-barrel_TonB"/>
</dbReference>
<dbReference type="GO" id="GO:0015344">
    <property type="term" value="F:siderophore uptake transmembrane transporter activity"/>
    <property type="evidence" value="ECO:0007669"/>
    <property type="project" value="TreeGrafter"/>
</dbReference>
<keyword evidence="2" id="KW-0813">Transport</keyword>
<dbReference type="InterPro" id="IPR036942">
    <property type="entry name" value="Beta-barrel_TonB_sf"/>
</dbReference>
<evidence type="ECO:0000256" key="5">
    <source>
        <dbReference type="ARBA" id="ARBA00022729"/>
    </source>
</evidence>
<feature type="non-terminal residue" evidence="12">
    <location>
        <position position="1"/>
    </location>
</feature>
<comment type="subcellular location">
    <subcellularLocation>
        <location evidence="1">Cell outer membrane</location>
        <topology evidence="1">Multi-pass membrane protein</topology>
    </subcellularLocation>
</comment>
<dbReference type="InterPro" id="IPR039426">
    <property type="entry name" value="TonB-dep_rcpt-like"/>
</dbReference>
<evidence type="ECO:0000313" key="12">
    <source>
        <dbReference type="EMBL" id="TMQ69177.1"/>
    </source>
</evidence>
<dbReference type="GO" id="GO:0044718">
    <property type="term" value="P:siderophore transmembrane transport"/>
    <property type="evidence" value="ECO:0007669"/>
    <property type="project" value="TreeGrafter"/>
</dbReference>
<evidence type="ECO:0000256" key="10">
    <source>
        <dbReference type="SAM" id="MobiDB-lite"/>
    </source>
</evidence>
<keyword evidence="6" id="KW-0798">TonB box</keyword>
<accession>A0A538TZU1</accession>
<dbReference type="AlphaFoldDB" id="A0A538TZU1"/>
<keyword evidence="5" id="KW-0732">Signal</keyword>
<evidence type="ECO:0000256" key="4">
    <source>
        <dbReference type="ARBA" id="ARBA00022692"/>
    </source>
</evidence>
<dbReference type="Gene3D" id="2.40.170.20">
    <property type="entry name" value="TonB-dependent receptor, beta-barrel domain"/>
    <property type="match status" value="1"/>
</dbReference>
<dbReference type="SUPFAM" id="SSF56935">
    <property type="entry name" value="Porins"/>
    <property type="match status" value="1"/>
</dbReference>
<evidence type="ECO:0000256" key="6">
    <source>
        <dbReference type="ARBA" id="ARBA00023077"/>
    </source>
</evidence>
<evidence type="ECO:0000259" key="11">
    <source>
        <dbReference type="Pfam" id="PF00593"/>
    </source>
</evidence>
<keyword evidence="4" id="KW-0812">Transmembrane</keyword>
<keyword evidence="3" id="KW-1134">Transmembrane beta strand</keyword>
<dbReference type="EMBL" id="VBPA01000330">
    <property type="protein sequence ID" value="TMQ69177.1"/>
    <property type="molecule type" value="Genomic_DNA"/>
</dbReference>
<keyword evidence="9" id="KW-0998">Cell outer membrane</keyword>
<keyword evidence="7" id="KW-0472">Membrane</keyword>
<evidence type="ECO:0000256" key="8">
    <source>
        <dbReference type="ARBA" id="ARBA00023170"/>
    </source>
</evidence>
<reference evidence="12 13" key="1">
    <citation type="journal article" date="2019" name="Nat. Microbiol.">
        <title>Mediterranean grassland soil C-N compound turnover is dependent on rainfall and depth, and is mediated by genomically divergent microorganisms.</title>
        <authorList>
            <person name="Diamond S."/>
            <person name="Andeer P.F."/>
            <person name="Li Z."/>
            <person name="Crits-Christoph A."/>
            <person name="Burstein D."/>
            <person name="Anantharaman K."/>
            <person name="Lane K.R."/>
            <person name="Thomas B.C."/>
            <person name="Pan C."/>
            <person name="Northen T.R."/>
            <person name="Banfield J.F."/>
        </authorList>
    </citation>
    <scope>NUCLEOTIDE SEQUENCE [LARGE SCALE GENOMIC DNA]</scope>
    <source>
        <strain evidence="12">WS_10</strain>
    </source>
</reference>
<evidence type="ECO:0000256" key="7">
    <source>
        <dbReference type="ARBA" id="ARBA00023136"/>
    </source>
</evidence>
<dbReference type="PANTHER" id="PTHR30069">
    <property type="entry name" value="TONB-DEPENDENT OUTER MEMBRANE RECEPTOR"/>
    <property type="match status" value="1"/>
</dbReference>
<feature type="region of interest" description="Disordered" evidence="10">
    <location>
        <begin position="278"/>
        <end position="301"/>
    </location>
</feature>
<gene>
    <name evidence="12" type="ORF">E6K80_12525</name>
</gene>
<comment type="caution">
    <text evidence="12">The sequence shown here is derived from an EMBL/GenBank/DDBJ whole genome shotgun (WGS) entry which is preliminary data.</text>
</comment>
<feature type="compositionally biased region" description="Pro residues" evidence="10">
    <location>
        <begin position="285"/>
        <end position="294"/>
    </location>
</feature>
<evidence type="ECO:0000256" key="9">
    <source>
        <dbReference type="ARBA" id="ARBA00023237"/>
    </source>
</evidence>
<organism evidence="12 13">
    <name type="scientific">Eiseniibacteriota bacterium</name>
    <dbReference type="NCBI Taxonomy" id="2212470"/>
    <lineage>
        <taxon>Bacteria</taxon>
        <taxon>Candidatus Eiseniibacteriota</taxon>
    </lineage>
</organism>
<dbReference type="GO" id="GO:0009279">
    <property type="term" value="C:cell outer membrane"/>
    <property type="evidence" value="ECO:0007669"/>
    <property type="project" value="UniProtKB-SubCell"/>
</dbReference>
<evidence type="ECO:0000256" key="2">
    <source>
        <dbReference type="ARBA" id="ARBA00022448"/>
    </source>
</evidence>
<proteinExistence type="predicted"/>
<dbReference type="PANTHER" id="PTHR30069:SF29">
    <property type="entry name" value="HEMOGLOBIN AND HEMOGLOBIN-HAPTOGLOBIN-BINDING PROTEIN 1-RELATED"/>
    <property type="match status" value="1"/>
</dbReference>
<evidence type="ECO:0000256" key="1">
    <source>
        <dbReference type="ARBA" id="ARBA00004571"/>
    </source>
</evidence>
<evidence type="ECO:0000256" key="3">
    <source>
        <dbReference type="ARBA" id="ARBA00022452"/>
    </source>
</evidence>
<dbReference type="Proteomes" id="UP000319836">
    <property type="component" value="Unassembled WGS sequence"/>
</dbReference>
<feature type="domain" description="TonB-dependent receptor-like beta-barrel" evidence="11">
    <location>
        <begin position="56"/>
        <end position="401"/>
    </location>
</feature>
<sequence length="452" mass="50074">DSTLFTRDHYAQAPGGALTQDGSGRFTVVGFDGVRKRFIADRHFGWVPRARVQNGAHAITFGGEIRAHDGHHIGTVISGSGLPPGTEADHVYYDYHPRTLSAGVFAREEWTPRPMWAWTLDLAWRHQGYFMRDDRYDGVRFDQSYDFFLPRLGVRWNPTGSLALFAAAGHARREPAFRDLYDGEGVGSVPLIVNGEPLIKPERVNDYELGVSWWNLASRGSRPLRTSLSANLFRMDFRDELVYAGQFNTDLGYPILGNAARSIHQGIELAGSMTYRHRTLDSPRTEPPSDPPDAPFGSGTHPDFAFDANTTISDNHFIDYTEHYGPTPADDVSYDGNAIGFFPATMANVGVRGGWRGATLGLVTQMTGRIYLDNTESKDASIGPRAVLDLNGAYRFPFPSGGAAAAVLRVFNVLDRRYATSGYMDYDSGGNLVPQFIPAATRHWLGELRLEF</sequence>
<name>A0A538TZU1_UNCEI</name>
<evidence type="ECO:0000313" key="13">
    <source>
        <dbReference type="Proteomes" id="UP000319836"/>
    </source>
</evidence>
<protein>
    <submittedName>
        <fullName evidence="12">TonB-dependent receptor</fullName>
    </submittedName>
</protein>
<dbReference type="Pfam" id="PF00593">
    <property type="entry name" value="TonB_dep_Rec_b-barrel"/>
    <property type="match status" value="1"/>
</dbReference>
<keyword evidence="8 12" id="KW-0675">Receptor</keyword>